<dbReference type="PANTHER" id="PTHR13390">
    <property type="entry name" value="LIPASE"/>
    <property type="match status" value="1"/>
</dbReference>
<keyword evidence="11" id="KW-0812">Transmembrane</keyword>
<dbReference type="GO" id="GO:0004771">
    <property type="term" value="F:sterol ester esterase activity"/>
    <property type="evidence" value="ECO:0007669"/>
    <property type="project" value="UniProtKB-EC"/>
</dbReference>
<comment type="subcellular location">
    <subcellularLocation>
        <location evidence="1">Endoplasmic reticulum</location>
    </subcellularLocation>
    <subcellularLocation>
        <location evidence="2">Lipid droplet</location>
    </subcellularLocation>
</comment>
<gene>
    <name evidence="13" type="ORF">PPYR_07910</name>
</gene>
<dbReference type="InterPro" id="IPR029058">
    <property type="entry name" value="AB_hydrolase_fold"/>
</dbReference>
<evidence type="ECO:0000256" key="10">
    <source>
        <dbReference type="ARBA" id="ARBA00049527"/>
    </source>
</evidence>
<dbReference type="SUPFAM" id="SSF53474">
    <property type="entry name" value="alpha/beta-Hydrolases"/>
    <property type="match status" value="1"/>
</dbReference>
<reference evidence="13 14" key="2">
    <citation type="journal article" date="2018" name="Elife">
        <title>Firefly genomes illuminate parallel origins of bioluminescence in beetles.</title>
        <authorList>
            <person name="Fallon T.R."/>
            <person name="Lower S.E."/>
            <person name="Chang C.H."/>
            <person name="Bessho-Uehara M."/>
            <person name="Martin G.J."/>
            <person name="Bewick A.J."/>
            <person name="Behringer M."/>
            <person name="Debat H.J."/>
            <person name="Wong I."/>
            <person name="Day J.C."/>
            <person name="Suvorov A."/>
            <person name="Silva C.J."/>
            <person name="Stanger-Hall K.F."/>
            <person name="Hall D.W."/>
            <person name="Schmitz R.J."/>
            <person name="Nelson D.R."/>
            <person name="Lewis S.M."/>
            <person name="Shigenobu S."/>
            <person name="Bybee S.M."/>
            <person name="Larracuente A.M."/>
            <person name="Oba Y."/>
            <person name="Weng J.K."/>
        </authorList>
    </citation>
    <scope>NUCLEOTIDE SEQUENCE [LARGE SCALE GENOMIC DNA]</scope>
    <source>
        <strain evidence="13">1611_PpyrPB1</strain>
        <tissue evidence="13">Whole body</tissue>
    </source>
</reference>
<evidence type="ECO:0000256" key="7">
    <source>
        <dbReference type="ARBA" id="ARBA00022824"/>
    </source>
</evidence>
<keyword evidence="14" id="KW-1185">Reference proteome</keyword>
<feature type="transmembrane region" description="Helical" evidence="11">
    <location>
        <begin position="167"/>
        <end position="188"/>
    </location>
</feature>
<dbReference type="OrthoDB" id="448051at2759"/>
<dbReference type="Proteomes" id="UP000327044">
    <property type="component" value="Unassembled WGS sequence"/>
</dbReference>
<sequence>MQEAYLNIYGVPTRVQTWGRWVEESYNKSEPEDLVLFIPGNPGVTQFYTSFLKRLHEELGYTVWILSHAGHELPKSKLREAPRLTDNEKIYGLEGQVNHKLAFIDTYVPKNARVYFVGHSIGAYVILDILKKSWVKSNTKGAYLLFPAIEYLAQTENGWYMVNVVKYFIRILLFLAWIFTILPFILQFSLIKGYVLFYSILNVHMRTIINFIRPDVIDKVFYLAMDEMHNVKERETGVLLENKTKIKLYYGANDGWSPQRYCKQLKRDIPDIDAEICTRNFEHAFVLRHPEEVAVMVAKWIKH</sequence>
<evidence type="ECO:0000313" key="14">
    <source>
        <dbReference type="Proteomes" id="UP000327044"/>
    </source>
</evidence>
<dbReference type="FunFam" id="3.40.50.1820:FF:000068">
    <property type="entry name" value="Lipid droplet associated hydrolase"/>
    <property type="match status" value="1"/>
</dbReference>
<evidence type="ECO:0000313" key="12">
    <source>
        <dbReference type="EMBL" id="JAV77997.1"/>
    </source>
</evidence>
<reference evidence="13" key="3">
    <citation type="submission" date="2019-08" db="EMBL/GenBank/DDBJ databases">
        <authorList>
            <consortium name="Photinus pyralis genome working group"/>
            <person name="Fallon T.R."/>
            <person name="Sander Lower S.E."/>
            <person name="Weng J.-K."/>
        </authorList>
    </citation>
    <scope>NUCLEOTIDE SEQUENCE</scope>
    <source>
        <strain evidence="13">1611_PpyrPB1</strain>
        <tissue evidence="13">Whole body</tissue>
    </source>
</reference>
<keyword evidence="5" id="KW-0551">Lipid droplet</keyword>
<dbReference type="GO" id="GO:0034389">
    <property type="term" value="P:lipid droplet organization"/>
    <property type="evidence" value="ECO:0007669"/>
    <property type="project" value="UniProtKB-ARBA"/>
</dbReference>
<organism evidence="12">
    <name type="scientific">Photinus pyralis</name>
    <name type="common">Common eastern firefly</name>
    <name type="synonym">Lampyris pyralis</name>
    <dbReference type="NCBI Taxonomy" id="7054"/>
    <lineage>
        <taxon>Eukaryota</taxon>
        <taxon>Metazoa</taxon>
        <taxon>Ecdysozoa</taxon>
        <taxon>Arthropoda</taxon>
        <taxon>Hexapoda</taxon>
        <taxon>Insecta</taxon>
        <taxon>Pterygota</taxon>
        <taxon>Neoptera</taxon>
        <taxon>Endopterygota</taxon>
        <taxon>Coleoptera</taxon>
        <taxon>Polyphaga</taxon>
        <taxon>Elateriformia</taxon>
        <taxon>Elateroidea</taxon>
        <taxon>Lampyridae</taxon>
        <taxon>Lampyrinae</taxon>
        <taxon>Photinus</taxon>
    </lineage>
</organism>
<dbReference type="EMBL" id="GEZM01044979">
    <property type="protein sequence ID" value="JAV77997.1"/>
    <property type="molecule type" value="Transcribed_RNA"/>
</dbReference>
<evidence type="ECO:0000256" key="8">
    <source>
        <dbReference type="ARBA" id="ARBA00031924"/>
    </source>
</evidence>
<evidence type="ECO:0000256" key="3">
    <source>
        <dbReference type="ARBA" id="ARBA00008300"/>
    </source>
</evidence>
<dbReference type="AlphaFoldDB" id="A0A1Y1M471"/>
<evidence type="ECO:0000256" key="1">
    <source>
        <dbReference type="ARBA" id="ARBA00004240"/>
    </source>
</evidence>
<dbReference type="GO" id="GO:0005811">
    <property type="term" value="C:lipid droplet"/>
    <property type="evidence" value="ECO:0007669"/>
    <property type="project" value="UniProtKB-SubCell"/>
</dbReference>
<protein>
    <recommendedName>
        <fullName evidence="4">Lipid droplet-associated hydrolase</fullName>
        <ecNumber evidence="9">3.1.1.13</ecNumber>
    </recommendedName>
    <alternativeName>
        <fullName evidence="8">Lipid droplet-associated serine hydrolase</fullName>
    </alternativeName>
</protein>
<dbReference type="InParanoid" id="A0A1Y1M471"/>
<keyword evidence="6" id="KW-0378">Hydrolase</keyword>
<evidence type="ECO:0000256" key="9">
    <source>
        <dbReference type="ARBA" id="ARBA00039150"/>
    </source>
</evidence>
<dbReference type="Gene3D" id="3.40.50.1820">
    <property type="entry name" value="alpha/beta hydrolase"/>
    <property type="match status" value="1"/>
</dbReference>
<keyword evidence="11" id="KW-0472">Membrane</keyword>
<name>A0A1Y1M471_PHOPY</name>
<evidence type="ECO:0000256" key="11">
    <source>
        <dbReference type="SAM" id="Phobius"/>
    </source>
</evidence>
<evidence type="ECO:0000313" key="13">
    <source>
        <dbReference type="EMBL" id="KAB0800030.1"/>
    </source>
</evidence>
<dbReference type="GO" id="GO:0019915">
    <property type="term" value="P:lipid storage"/>
    <property type="evidence" value="ECO:0007669"/>
    <property type="project" value="InterPro"/>
</dbReference>
<proteinExistence type="inferred from homology"/>
<comment type="similarity">
    <text evidence="3">Belongs to the AB hydrolase superfamily. LDAH family.</text>
</comment>
<dbReference type="InterPro" id="IPR019363">
    <property type="entry name" value="LDAH"/>
</dbReference>
<keyword evidence="11" id="KW-1133">Transmembrane helix</keyword>
<dbReference type="PANTHER" id="PTHR13390:SF0">
    <property type="entry name" value="LIPID DROPLET-ASSOCIATED HYDROLASE"/>
    <property type="match status" value="1"/>
</dbReference>
<dbReference type="Pfam" id="PF10230">
    <property type="entry name" value="LIDHydrolase"/>
    <property type="match status" value="1"/>
</dbReference>
<dbReference type="EMBL" id="VVIM01000005">
    <property type="protein sequence ID" value="KAB0800030.1"/>
    <property type="molecule type" value="Genomic_DNA"/>
</dbReference>
<dbReference type="EC" id="3.1.1.13" evidence="9"/>
<evidence type="ECO:0000256" key="5">
    <source>
        <dbReference type="ARBA" id="ARBA00022677"/>
    </source>
</evidence>
<evidence type="ECO:0000256" key="6">
    <source>
        <dbReference type="ARBA" id="ARBA00022801"/>
    </source>
</evidence>
<evidence type="ECO:0000256" key="2">
    <source>
        <dbReference type="ARBA" id="ARBA00004502"/>
    </source>
</evidence>
<reference evidence="12" key="1">
    <citation type="journal article" date="2016" name="Sci. Rep.">
        <title>Molecular characterization of firefly nuptial gifts: a multi-omics approach sheds light on postcopulatory sexual selection.</title>
        <authorList>
            <person name="Al-Wathiqui N."/>
            <person name="Fallon T.R."/>
            <person name="South A."/>
            <person name="Weng J.K."/>
            <person name="Lewis S.M."/>
        </authorList>
    </citation>
    <scope>NUCLEOTIDE SEQUENCE</scope>
</reference>
<dbReference type="GO" id="GO:0005783">
    <property type="term" value="C:endoplasmic reticulum"/>
    <property type="evidence" value="ECO:0007669"/>
    <property type="project" value="UniProtKB-SubCell"/>
</dbReference>
<comment type="catalytic activity">
    <reaction evidence="10">
        <text>a cholesterol ester + H2O = cholesterol + a fatty acid + H(+)</text>
        <dbReference type="Rhea" id="RHEA:36403"/>
        <dbReference type="ChEBI" id="CHEBI:15377"/>
        <dbReference type="ChEBI" id="CHEBI:15378"/>
        <dbReference type="ChEBI" id="CHEBI:16113"/>
        <dbReference type="ChEBI" id="CHEBI:17002"/>
        <dbReference type="ChEBI" id="CHEBI:28868"/>
        <dbReference type="EC" id="3.1.1.13"/>
    </reaction>
    <physiologicalReaction direction="left-to-right" evidence="10">
        <dbReference type="Rhea" id="RHEA:36404"/>
    </physiologicalReaction>
</comment>
<keyword evidence="7" id="KW-0256">Endoplasmic reticulum</keyword>
<evidence type="ECO:0000256" key="4">
    <source>
        <dbReference type="ARBA" id="ARBA00019242"/>
    </source>
</evidence>
<accession>A0A1Y1M471</accession>
<dbReference type="FunCoup" id="A0A1Y1M471">
    <property type="interactions" value="1460"/>
</dbReference>